<dbReference type="PANTHER" id="PTHR30480:SF13">
    <property type="entry name" value="BETA-HEXOSAMINIDASE"/>
    <property type="match status" value="1"/>
</dbReference>
<dbReference type="InterPro" id="IPR036962">
    <property type="entry name" value="Glyco_hydro_3_N_sf"/>
</dbReference>
<keyword evidence="4 7" id="KW-0378">Hydrolase</keyword>
<accession>A0A6L7G2W3</accession>
<dbReference type="AlphaFoldDB" id="A0A6L7G2W3"/>
<evidence type="ECO:0000313" key="8">
    <source>
        <dbReference type="Proteomes" id="UP000477911"/>
    </source>
</evidence>
<feature type="domain" description="Glycoside hydrolase family 3 N-terminal" evidence="6">
    <location>
        <begin position="79"/>
        <end position="349"/>
    </location>
</feature>
<evidence type="ECO:0000313" key="7">
    <source>
        <dbReference type="EMBL" id="MXN17740.1"/>
    </source>
</evidence>
<dbReference type="Proteomes" id="UP000477911">
    <property type="component" value="Unassembled WGS sequence"/>
</dbReference>
<dbReference type="EMBL" id="WUMU01000006">
    <property type="protein sequence ID" value="MXN17740.1"/>
    <property type="molecule type" value="Genomic_DNA"/>
</dbReference>
<evidence type="ECO:0000256" key="3">
    <source>
        <dbReference type="ARBA" id="ARBA00012663"/>
    </source>
</evidence>
<dbReference type="GO" id="GO:0009254">
    <property type="term" value="P:peptidoglycan turnover"/>
    <property type="evidence" value="ECO:0007669"/>
    <property type="project" value="TreeGrafter"/>
</dbReference>
<dbReference type="Gene3D" id="3.40.50.1700">
    <property type="entry name" value="Glycoside hydrolase family 3 C-terminal domain"/>
    <property type="match status" value="1"/>
</dbReference>
<dbReference type="GO" id="GO:0004563">
    <property type="term" value="F:beta-N-acetylhexosaminidase activity"/>
    <property type="evidence" value="ECO:0007669"/>
    <property type="project" value="UniProtKB-EC"/>
</dbReference>
<evidence type="ECO:0000256" key="2">
    <source>
        <dbReference type="ARBA" id="ARBA00005336"/>
    </source>
</evidence>
<dbReference type="InterPro" id="IPR017853">
    <property type="entry name" value="GH"/>
</dbReference>
<dbReference type="InterPro" id="IPR036881">
    <property type="entry name" value="Glyco_hydro_3_C_sf"/>
</dbReference>
<evidence type="ECO:0000256" key="1">
    <source>
        <dbReference type="ARBA" id="ARBA00001231"/>
    </source>
</evidence>
<dbReference type="GO" id="GO:0005975">
    <property type="term" value="P:carbohydrate metabolic process"/>
    <property type="evidence" value="ECO:0007669"/>
    <property type="project" value="InterPro"/>
</dbReference>
<dbReference type="Pfam" id="PF00933">
    <property type="entry name" value="Glyco_hydro_3"/>
    <property type="match status" value="1"/>
</dbReference>
<dbReference type="EC" id="3.2.1.52" evidence="3"/>
<dbReference type="PANTHER" id="PTHR30480">
    <property type="entry name" value="BETA-HEXOSAMINIDASE-RELATED"/>
    <property type="match status" value="1"/>
</dbReference>
<name>A0A6L7G2W3_9RHOB</name>
<comment type="caution">
    <text evidence="7">The sequence shown here is derived from an EMBL/GenBank/DDBJ whole genome shotgun (WGS) entry which is preliminary data.</text>
</comment>
<dbReference type="InterPro" id="IPR050226">
    <property type="entry name" value="NagZ_Beta-hexosaminidase"/>
</dbReference>
<organism evidence="7 8">
    <name type="scientific">Pseudooceanicola albus</name>
    <dbReference type="NCBI Taxonomy" id="2692189"/>
    <lineage>
        <taxon>Bacteria</taxon>
        <taxon>Pseudomonadati</taxon>
        <taxon>Pseudomonadota</taxon>
        <taxon>Alphaproteobacteria</taxon>
        <taxon>Rhodobacterales</taxon>
        <taxon>Paracoccaceae</taxon>
        <taxon>Pseudooceanicola</taxon>
    </lineage>
</organism>
<keyword evidence="5" id="KW-0326">Glycosidase</keyword>
<dbReference type="InterPro" id="IPR001764">
    <property type="entry name" value="Glyco_hydro_3_N"/>
</dbReference>
<evidence type="ECO:0000256" key="4">
    <source>
        <dbReference type="ARBA" id="ARBA00022801"/>
    </source>
</evidence>
<dbReference type="SUPFAM" id="SSF51445">
    <property type="entry name" value="(Trans)glycosidases"/>
    <property type="match status" value="1"/>
</dbReference>
<sequence length="558" mass="61987">MIYDSLKRPPFSLNDTQVEEVRARVAAMSLSERAAQVFILLLLGDEEQYFDLVRDLKPGGITRFFGEDLDWEMTQMQSIFDALPTPPFVTADLEGSRQSFAFGTQVPNQLALSAGDDVALTRDCAAIMAREGQRLGVNWSFTPVIDINAAFRSAIVGSRSYGSDVERIERHALAHIEGLQANGFAATVKHWPGEGFDDRDQHLVTTENPLTREEWDQTFGRLYRSTFDAGVMAVMSAHIAWPNYIRSLNPDAGPEEAYRPATISRALTTDLLRGELGFNGIVVSDATEMAGLGAWVSRAEAPPMVLAAGCDVILFSMDPERDIATVIRAVETGTLSAQRLEEAVVRILALKTKLGLFEGRGRPATGAALHDHLARPGDQAVADRAIANAPTLVKDVPGLLPISPERQRRVLVISNDIRHPLFDAPLHFDLPEMLRHEGFEVEVYDRTKTFEPNAFDLVLYLMGDESLFTRSHIFIDWRTMMQGLGNSLYRPWTEVPTIMIGFGHPYYLYDAPRVPTYINAYSTMPEMQQAVVEALLGRQPFRGTSPVDAFCGQEIARI</sequence>
<protein>
    <recommendedName>
        <fullName evidence="3">beta-N-acetylhexosaminidase</fullName>
        <ecNumber evidence="3">3.2.1.52</ecNumber>
    </recommendedName>
</protein>
<reference evidence="7 8" key="1">
    <citation type="submission" date="2019-12" db="EMBL/GenBank/DDBJ databases">
        <authorList>
            <person name="Li M."/>
        </authorList>
    </citation>
    <scope>NUCLEOTIDE SEQUENCE [LARGE SCALE GENOMIC DNA]</scope>
    <source>
        <strain evidence="7 8">GBMRC 2024</strain>
    </source>
</reference>
<comment type="catalytic activity">
    <reaction evidence="1">
        <text>Hydrolysis of terminal non-reducing N-acetyl-D-hexosamine residues in N-acetyl-beta-D-hexosaminides.</text>
        <dbReference type="EC" id="3.2.1.52"/>
    </reaction>
</comment>
<comment type="similarity">
    <text evidence="2">Belongs to the glycosyl hydrolase 3 family.</text>
</comment>
<proteinExistence type="inferred from homology"/>
<dbReference type="RefSeq" id="WP_160893375.1">
    <property type="nucleotide sequence ID" value="NZ_WUMU01000006.1"/>
</dbReference>
<gene>
    <name evidence="7" type="ORF">GR170_07840</name>
</gene>
<evidence type="ECO:0000259" key="6">
    <source>
        <dbReference type="Pfam" id="PF00933"/>
    </source>
</evidence>
<dbReference type="Gene3D" id="3.20.20.300">
    <property type="entry name" value="Glycoside hydrolase, family 3, N-terminal domain"/>
    <property type="match status" value="1"/>
</dbReference>
<evidence type="ECO:0000256" key="5">
    <source>
        <dbReference type="ARBA" id="ARBA00023295"/>
    </source>
</evidence>
<keyword evidence="8" id="KW-1185">Reference proteome</keyword>